<dbReference type="GO" id="GO:0030286">
    <property type="term" value="C:dynein complex"/>
    <property type="evidence" value="ECO:0007669"/>
    <property type="project" value="InterPro"/>
</dbReference>
<sequence length="433" mass="48788">VPPHFSVRSRLCKDKRIGTDLFCSSAQQLSTWLIFSKRSRQFDTDFSGEITKQELEEYCKKQEFDDRFIQKWLDLFDADNSGTITVEEYCETLGLTPNTDYIEKVETRRVNAGPPGTGVDEADQYAVQSSGNDGEIDDSLDNVQILAVDDQLPEDLMRTIVRLAREGQAVYSLEKDIAKHIKAGLDDLDGRAWHAIVGRFQYGSFCTHEVGRMLHCFVGRFAFLVMSAPEQPAQEVPRTELEEIQLLMNQKTDESLESTRRMVSMCEAAKEAGISTLVMLDDQGEQMDRIEEGMDQINTDMKDAEKNLDDLNKCCGLCILPWNKAGKGQFDKNFKKDDDGTVNTDGPRVVLGDNGMGPQGGYVTRITKDDREDEMDNNIQEVGNMVGNLRNMAIDMGSEITSQNRQLDRIQEKAASNQTRIEGANERANKMLK</sequence>
<dbReference type="InterPro" id="IPR002048">
    <property type="entry name" value="EF_hand_dom"/>
</dbReference>
<dbReference type="PROSITE" id="PS00018">
    <property type="entry name" value="EF_HAND_1"/>
    <property type="match status" value="1"/>
</dbReference>
<proteinExistence type="inferred from homology"/>
<dbReference type="PANTHER" id="PTHR19305">
    <property type="entry name" value="SYNAPTOSOMAL ASSOCIATED PROTEIN"/>
    <property type="match status" value="1"/>
</dbReference>
<evidence type="ECO:0000256" key="8">
    <source>
        <dbReference type="RuleBase" id="RU003496"/>
    </source>
</evidence>
<evidence type="ECO:0000313" key="13">
    <source>
        <dbReference type="Proteomes" id="UP000095280"/>
    </source>
</evidence>
<dbReference type="GO" id="GO:0019905">
    <property type="term" value="F:syntaxin binding"/>
    <property type="evidence" value="ECO:0007669"/>
    <property type="project" value="TreeGrafter"/>
</dbReference>
<dbReference type="GO" id="GO:0098793">
    <property type="term" value="C:presynapse"/>
    <property type="evidence" value="ECO:0007669"/>
    <property type="project" value="GOC"/>
</dbReference>
<keyword evidence="4" id="KW-0106">Calcium</keyword>
<dbReference type="CDD" id="cd00051">
    <property type="entry name" value="EFh"/>
    <property type="match status" value="1"/>
</dbReference>
<dbReference type="InterPro" id="IPR000727">
    <property type="entry name" value="T_SNARE_dom"/>
</dbReference>
<evidence type="ECO:0000256" key="9">
    <source>
        <dbReference type="SAM" id="Coils"/>
    </source>
</evidence>
<dbReference type="Gene3D" id="1.20.5.110">
    <property type="match status" value="2"/>
</dbReference>
<dbReference type="Pfam" id="PF00835">
    <property type="entry name" value="SNAP-25"/>
    <property type="match status" value="1"/>
</dbReference>
<dbReference type="Proteomes" id="UP000095280">
    <property type="component" value="Unplaced"/>
</dbReference>
<protein>
    <recommendedName>
        <fullName evidence="8">Synaptosomal-associated protein</fullName>
    </recommendedName>
</protein>
<dbReference type="PROSITE" id="PS50222">
    <property type="entry name" value="EF_HAND_2"/>
    <property type="match status" value="1"/>
</dbReference>
<dbReference type="CDD" id="cd21450">
    <property type="entry name" value="DLC-like_DYNLL1-like"/>
    <property type="match status" value="1"/>
</dbReference>
<evidence type="ECO:0000256" key="1">
    <source>
        <dbReference type="ARBA" id="ARBA00009480"/>
    </source>
</evidence>
<dbReference type="GO" id="GO:0005484">
    <property type="term" value="F:SNAP receptor activity"/>
    <property type="evidence" value="ECO:0007669"/>
    <property type="project" value="TreeGrafter"/>
</dbReference>
<feature type="coiled-coil region" evidence="9">
    <location>
        <begin position="287"/>
        <end position="314"/>
    </location>
</feature>
<dbReference type="GO" id="GO:0005886">
    <property type="term" value="C:plasma membrane"/>
    <property type="evidence" value="ECO:0007669"/>
    <property type="project" value="TreeGrafter"/>
</dbReference>
<dbReference type="SUPFAM" id="SSF54648">
    <property type="entry name" value="DLC"/>
    <property type="match status" value="1"/>
</dbReference>
<evidence type="ECO:0000259" key="11">
    <source>
        <dbReference type="PROSITE" id="PS50192"/>
    </source>
</evidence>
<dbReference type="FunFam" id="1.20.5.110:FF:000018">
    <property type="entry name" value="Synaptosomal-associated protein"/>
    <property type="match status" value="1"/>
</dbReference>
<dbReference type="GO" id="GO:0031201">
    <property type="term" value="C:SNARE complex"/>
    <property type="evidence" value="ECO:0007669"/>
    <property type="project" value="UniProtKB-ARBA"/>
</dbReference>
<dbReference type="PANTHER" id="PTHR19305:SF14">
    <property type="entry name" value="SYNAPTOSOMAL-ASSOCIATED PROTEIN-RELATED"/>
    <property type="match status" value="1"/>
</dbReference>
<keyword evidence="5" id="KW-0770">Synapse</keyword>
<feature type="region of interest" description="Disordered" evidence="10">
    <location>
        <begin position="338"/>
        <end position="362"/>
    </location>
</feature>
<dbReference type="InterPro" id="IPR018247">
    <property type="entry name" value="EF_Hand_1_Ca_BS"/>
</dbReference>
<evidence type="ECO:0000256" key="3">
    <source>
        <dbReference type="ARBA" id="ARBA00022737"/>
    </source>
</evidence>
<name>A0A1I8H4G5_9PLAT</name>
<evidence type="ECO:0000256" key="10">
    <source>
        <dbReference type="SAM" id="MobiDB-lite"/>
    </source>
</evidence>
<feature type="domain" description="T-SNARE coiled-coil homology" evidence="11">
    <location>
        <begin position="369"/>
        <end position="431"/>
    </location>
</feature>
<dbReference type="GO" id="GO:0031629">
    <property type="term" value="P:synaptic vesicle fusion to presynaptic active zone membrane"/>
    <property type="evidence" value="ECO:0007669"/>
    <property type="project" value="TreeGrafter"/>
</dbReference>
<evidence type="ECO:0000256" key="4">
    <source>
        <dbReference type="ARBA" id="ARBA00022837"/>
    </source>
</evidence>
<dbReference type="SMART" id="SM01375">
    <property type="entry name" value="Dynein_light"/>
    <property type="match status" value="1"/>
</dbReference>
<dbReference type="Gene3D" id="3.30.740.10">
    <property type="entry name" value="Protein Inhibitor Of Neuronal Nitric Oxide Synthase"/>
    <property type="match status" value="1"/>
</dbReference>
<dbReference type="InterPro" id="IPR037177">
    <property type="entry name" value="DLC_sf"/>
</dbReference>
<dbReference type="SUPFAM" id="SSF58038">
    <property type="entry name" value="SNARE fusion complex"/>
    <property type="match status" value="2"/>
</dbReference>
<evidence type="ECO:0000256" key="7">
    <source>
        <dbReference type="ARBA" id="ARBA00034102"/>
    </source>
</evidence>
<comment type="subcellular location">
    <subcellularLocation>
        <location evidence="7">Synapse</location>
        <location evidence="7">Synaptosome</location>
    </subcellularLocation>
</comment>
<feature type="region of interest" description="Disordered" evidence="10">
    <location>
        <begin position="414"/>
        <end position="433"/>
    </location>
</feature>
<dbReference type="SMART" id="SM00397">
    <property type="entry name" value="t_SNARE"/>
    <property type="match status" value="2"/>
</dbReference>
<keyword evidence="3" id="KW-0677">Repeat</keyword>
<evidence type="ECO:0000256" key="5">
    <source>
        <dbReference type="ARBA" id="ARBA00023018"/>
    </source>
</evidence>
<dbReference type="CDD" id="cd15889">
    <property type="entry name" value="SNARE_SNAP25N_23N"/>
    <property type="match status" value="1"/>
</dbReference>
<evidence type="ECO:0000259" key="12">
    <source>
        <dbReference type="PROSITE" id="PS50222"/>
    </source>
</evidence>
<dbReference type="SUPFAM" id="SSF47473">
    <property type="entry name" value="EF-hand"/>
    <property type="match status" value="1"/>
</dbReference>
<reference evidence="14" key="1">
    <citation type="submission" date="2016-11" db="UniProtKB">
        <authorList>
            <consortium name="WormBaseParasite"/>
        </authorList>
    </citation>
    <scope>IDENTIFICATION</scope>
</reference>
<dbReference type="GO" id="GO:0016082">
    <property type="term" value="P:synaptic vesicle priming"/>
    <property type="evidence" value="ECO:0007669"/>
    <property type="project" value="TreeGrafter"/>
</dbReference>
<evidence type="ECO:0000256" key="6">
    <source>
        <dbReference type="ARBA" id="ARBA00023054"/>
    </source>
</evidence>
<dbReference type="SMART" id="SM00054">
    <property type="entry name" value="EFh"/>
    <property type="match status" value="2"/>
</dbReference>
<dbReference type="GO" id="GO:0043005">
    <property type="term" value="C:neuron projection"/>
    <property type="evidence" value="ECO:0007669"/>
    <property type="project" value="UniProtKB-KW"/>
</dbReference>
<comment type="similarity">
    <text evidence="1 8">Belongs to the SNAP-25 family.</text>
</comment>
<dbReference type="GO" id="GO:0005509">
    <property type="term" value="F:calcium ion binding"/>
    <property type="evidence" value="ECO:0007669"/>
    <property type="project" value="InterPro"/>
</dbReference>
<keyword evidence="2" id="KW-0771">Synaptosome</keyword>
<evidence type="ECO:0000256" key="2">
    <source>
        <dbReference type="ARBA" id="ARBA00022599"/>
    </source>
</evidence>
<dbReference type="FunFam" id="1.20.5.110:FF:000007">
    <property type="entry name" value="Synaptosomal-associated protein"/>
    <property type="match status" value="1"/>
</dbReference>
<keyword evidence="13" id="KW-1185">Reference proteome</keyword>
<dbReference type="Pfam" id="PF01221">
    <property type="entry name" value="Dynein_light"/>
    <property type="match status" value="1"/>
</dbReference>
<dbReference type="WBParaSite" id="maker-uti_cns_0004411-snap-gene-0.5-mRNA-1">
    <property type="protein sequence ID" value="maker-uti_cns_0004411-snap-gene-0.5-mRNA-1"/>
    <property type="gene ID" value="maker-uti_cns_0004411-snap-gene-0.5"/>
</dbReference>
<keyword evidence="6 9" id="KW-0175">Coiled coil</keyword>
<dbReference type="InterPro" id="IPR001372">
    <property type="entry name" value="Dynein_light_chain_typ-1/2"/>
</dbReference>
<evidence type="ECO:0000313" key="14">
    <source>
        <dbReference type="WBParaSite" id="maker-uti_cns_0004411-snap-gene-0.5-mRNA-1"/>
    </source>
</evidence>
<feature type="domain" description="T-SNARE coiled-coil homology" evidence="11">
    <location>
        <begin position="249"/>
        <end position="311"/>
    </location>
</feature>
<dbReference type="GO" id="GO:0007017">
    <property type="term" value="P:microtubule-based process"/>
    <property type="evidence" value="ECO:0007669"/>
    <property type="project" value="InterPro"/>
</dbReference>
<dbReference type="Gene3D" id="1.10.238.10">
    <property type="entry name" value="EF-hand"/>
    <property type="match status" value="1"/>
</dbReference>
<dbReference type="AlphaFoldDB" id="A0A1I8H4G5"/>
<dbReference type="InterPro" id="IPR011992">
    <property type="entry name" value="EF-hand-dom_pair"/>
</dbReference>
<feature type="compositionally biased region" description="Basic and acidic residues" evidence="10">
    <location>
        <begin position="423"/>
        <end position="433"/>
    </location>
</feature>
<dbReference type="PROSITE" id="PS50192">
    <property type="entry name" value="T_SNARE"/>
    <property type="match status" value="2"/>
</dbReference>
<dbReference type="Pfam" id="PF13499">
    <property type="entry name" value="EF-hand_7"/>
    <property type="match status" value="1"/>
</dbReference>
<accession>A0A1I8H4G5</accession>
<organism evidence="13 14">
    <name type="scientific">Macrostomum lignano</name>
    <dbReference type="NCBI Taxonomy" id="282301"/>
    <lineage>
        <taxon>Eukaryota</taxon>
        <taxon>Metazoa</taxon>
        <taxon>Spiralia</taxon>
        <taxon>Lophotrochozoa</taxon>
        <taxon>Platyhelminthes</taxon>
        <taxon>Rhabditophora</taxon>
        <taxon>Macrostomorpha</taxon>
        <taxon>Macrostomida</taxon>
        <taxon>Macrostomidae</taxon>
        <taxon>Macrostomum</taxon>
    </lineage>
</organism>
<dbReference type="CDD" id="cd15885">
    <property type="entry name" value="SNARE_SNAP25C"/>
    <property type="match status" value="1"/>
</dbReference>
<dbReference type="InterPro" id="IPR000928">
    <property type="entry name" value="SNAP-25_dom"/>
</dbReference>
<feature type="domain" description="EF-hand" evidence="12">
    <location>
        <begin position="64"/>
        <end position="99"/>
    </location>
</feature>